<protein>
    <submittedName>
        <fullName evidence="3">Uncharacterized protein</fullName>
    </submittedName>
</protein>
<sequence length="1183" mass="135228">MSGQTPSKDEADVSPKSSWEIISESENSRSNSIENISLQECEEIAEEKPIDEQKIESAYIDIPEEQPGKSEDNACININMPDNTDFNKRTKKKTSKSNIKKPYNKLTNNKRVTDAFTALSIAASIIALSGITLLCCLLPNQEDQKPLEKIQVDYLELIKGNSKNLHETINNTAELIQKINNDNYKSNNPEIFQRQCLPDDEVCIANSSESFLNFNSQEFFKNEPTDRLNNDALIYDTYTFDDIKTTTSSLVSSLKDVCTNPSLHIFLCTLMQDVCLIRLVNQLEKKQSMYEKLNQPTLTKDQKKTKPSEKIVKKQPRKKSQPEKPKTQIKAVSAETVKPLSVKTNFNVTPSAPQLKSNVTLETPLKAGNGTSKFMKSTNNKTTVESLQKSINENGKSECERRFEELDNKWKIAGKNHLLKMQEIKEKYRTELNQIRDNEKEIKRRQKIKLLRESYIQKLKSDREKYLMQLRKIKDEREKTLNQICQMKKKSEYNSKDLSIGNFVLSQNNNREKLFNLQLNKESDMQVKRKISPLNVPYDEYANFWKNLINQQTKKEDSKPNLKKKGLRKPKTNSNIQETVAPRGIDKKTENALIEEIVKKVMYNLADLRIKNESNILSKPKRSKTLRKPKPRTQADQVENETLVSKYAPTKSNPVPTEISNVTAKIDSRGTESNQISKSYISLKSTDSQSTYSLAPLLYPNNSSFEIIDAESLTGPSLSKTPSSNIFYEDFVADNNGNVHFGPLAENYSFTTIAKRKPIKKETRKNYKPVMINKVIPFSNSENKSLFNQSEINKVIPPLEPYNKTVFNYSKIDRIIIPPLDSHNKTSLGHSDIDRVVIPPLESSHNKNSFNKPKRMDEVVIPPLESHNKTSLDDFEMEGIAMPPLESWNKNSFNKSKRMDKVTPFTWSGNESYSFIPITPNDSFKFPDKQEEGENLPLLDDSEFPALKYKPKENFFSNVTIKRPLSLITKKNKTATIDKNRIHSSTLEIVPTTSGQVTSFHSTYTVTSNQETKLKKINVKEQYEDSSKLIPRVKEVEGDIQKKEEILEKHLEIKSNKTANTDKNIIVSSSIEMVPNISGEDTSNNSTNVNVEEIIQKMLQSKPKNKDDINANIQRNNELQLVVRSTPPKQDIYNIVFDEAGEKIKKEQTSQKHLLPKNSPIVPLLSKQPPKLPKKVYLFKGRL</sequence>
<feature type="compositionally biased region" description="Low complexity" evidence="2">
    <location>
        <begin position="17"/>
        <end position="35"/>
    </location>
</feature>
<feature type="region of interest" description="Disordered" evidence="2">
    <location>
        <begin position="64"/>
        <end position="102"/>
    </location>
</feature>
<name>A0A9P0GGV4_9CUCU</name>
<feature type="region of interest" description="Disordered" evidence="2">
    <location>
        <begin position="1"/>
        <end position="35"/>
    </location>
</feature>
<evidence type="ECO:0000256" key="2">
    <source>
        <dbReference type="SAM" id="MobiDB-lite"/>
    </source>
</evidence>
<feature type="region of interest" description="Disordered" evidence="2">
    <location>
        <begin position="294"/>
        <end position="331"/>
    </location>
</feature>
<dbReference type="OrthoDB" id="6758335at2759"/>
<dbReference type="Proteomes" id="UP001153636">
    <property type="component" value="Chromosome 7"/>
</dbReference>
<organism evidence="3 4">
    <name type="scientific">Psylliodes chrysocephalus</name>
    <dbReference type="NCBI Taxonomy" id="3402493"/>
    <lineage>
        <taxon>Eukaryota</taxon>
        <taxon>Metazoa</taxon>
        <taxon>Ecdysozoa</taxon>
        <taxon>Arthropoda</taxon>
        <taxon>Hexapoda</taxon>
        <taxon>Insecta</taxon>
        <taxon>Pterygota</taxon>
        <taxon>Neoptera</taxon>
        <taxon>Endopterygota</taxon>
        <taxon>Coleoptera</taxon>
        <taxon>Polyphaga</taxon>
        <taxon>Cucujiformia</taxon>
        <taxon>Chrysomeloidea</taxon>
        <taxon>Chrysomelidae</taxon>
        <taxon>Galerucinae</taxon>
        <taxon>Alticini</taxon>
        <taxon>Psylliodes</taxon>
    </lineage>
</organism>
<evidence type="ECO:0000313" key="4">
    <source>
        <dbReference type="Proteomes" id="UP001153636"/>
    </source>
</evidence>
<proteinExistence type="predicted"/>
<accession>A0A9P0GGV4</accession>
<feature type="compositionally biased region" description="Basic residues" evidence="2">
    <location>
        <begin position="561"/>
        <end position="571"/>
    </location>
</feature>
<dbReference type="EMBL" id="OV651819">
    <property type="protein sequence ID" value="CAH1113179.1"/>
    <property type="molecule type" value="Genomic_DNA"/>
</dbReference>
<dbReference type="AlphaFoldDB" id="A0A9P0GGV4"/>
<feature type="region of interest" description="Disordered" evidence="2">
    <location>
        <begin position="552"/>
        <end position="573"/>
    </location>
</feature>
<feature type="compositionally biased region" description="Basic and acidic residues" evidence="2">
    <location>
        <begin position="300"/>
        <end position="312"/>
    </location>
</feature>
<feature type="coiled-coil region" evidence="1">
    <location>
        <begin position="418"/>
        <end position="483"/>
    </location>
</feature>
<feature type="compositionally biased region" description="Basic residues" evidence="2">
    <location>
        <begin position="89"/>
        <end position="102"/>
    </location>
</feature>
<gene>
    <name evidence="3" type="ORF">PSYICH_LOCUS13128</name>
</gene>
<reference evidence="3" key="1">
    <citation type="submission" date="2022-01" db="EMBL/GenBank/DDBJ databases">
        <authorList>
            <person name="King R."/>
        </authorList>
    </citation>
    <scope>NUCLEOTIDE SEQUENCE</scope>
</reference>
<keyword evidence="4" id="KW-1185">Reference proteome</keyword>
<evidence type="ECO:0000313" key="3">
    <source>
        <dbReference type="EMBL" id="CAH1113179.1"/>
    </source>
</evidence>
<evidence type="ECO:0000256" key="1">
    <source>
        <dbReference type="SAM" id="Coils"/>
    </source>
</evidence>
<keyword evidence="1" id="KW-0175">Coiled coil</keyword>